<dbReference type="PANTHER" id="PTHR37305:SF1">
    <property type="entry name" value="MEMBRANE PROTEIN"/>
    <property type="match status" value="1"/>
</dbReference>
<evidence type="ECO:0000313" key="3">
    <source>
        <dbReference type="EMBL" id="TVZ06149.1"/>
    </source>
</evidence>
<feature type="transmembrane region" description="Helical" evidence="2">
    <location>
        <begin position="95"/>
        <end position="117"/>
    </location>
</feature>
<dbReference type="EMBL" id="RPFW01000001">
    <property type="protein sequence ID" value="TVZ06149.1"/>
    <property type="molecule type" value="Genomic_DNA"/>
</dbReference>
<dbReference type="RefSeq" id="WP_145850903.1">
    <property type="nucleotide sequence ID" value="NZ_RPFW01000001.1"/>
</dbReference>
<feature type="transmembrane region" description="Helical" evidence="2">
    <location>
        <begin position="152"/>
        <end position="177"/>
    </location>
</feature>
<name>A0A6P2C403_9ACTN</name>
<dbReference type="Pfam" id="PF12730">
    <property type="entry name" value="ABC2_membrane_4"/>
    <property type="match status" value="1"/>
</dbReference>
<organism evidence="3 4">
    <name type="scientific">Trebonia kvetii</name>
    <dbReference type="NCBI Taxonomy" id="2480626"/>
    <lineage>
        <taxon>Bacteria</taxon>
        <taxon>Bacillati</taxon>
        <taxon>Actinomycetota</taxon>
        <taxon>Actinomycetes</taxon>
        <taxon>Streptosporangiales</taxon>
        <taxon>Treboniaceae</taxon>
        <taxon>Trebonia</taxon>
    </lineage>
</organism>
<keyword evidence="2" id="KW-1133">Transmembrane helix</keyword>
<evidence type="ECO:0000313" key="4">
    <source>
        <dbReference type="Proteomes" id="UP000460272"/>
    </source>
</evidence>
<keyword evidence="2" id="KW-0472">Membrane</keyword>
<sequence length="305" mass="31593">MSSAEVLDRPSAPGEAVGGPGAAETVRSDLRFFANELRVTFFRRRNQLLLLVVAVFPLLIGIGLKAAAPQGGGGGGRGPSASGAAYFSQLAGNGVFLTFVALSLLLILVLPMIVSVLSGDSIAGEAGYGTLRYLLAVPAGRTRLLVVKYATIVVWAVAATFVVSVVALLAGVALFGAGPVTLLSGTTVSLANGLVHVLWVTLYVCAAMAALGAIGLAISTFTEHSIGAIAAAMIIVVGSEVVDNIQQFAPVAPYLPTHWWLSFDSLLRTPIDTTTLWHGLASFLIYAGIFSCIAWARFTSSDVTS</sequence>
<proteinExistence type="predicted"/>
<feature type="transmembrane region" description="Helical" evidence="2">
    <location>
        <begin position="48"/>
        <end position="68"/>
    </location>
</feature>
<comment type="caution">
    <text evidence="3">The sequence shown here is derived from an EMBL/GenBank/DDBJ whole genome shotgun (WGS) entry which is preliminary data.</text>
</comment>
<dbReference type="AlphaFoldDB" id="A0A6P2C403"/>
<protein>
    <submittedName>
        <fullName evidence="3">ABC transporter permease</fullName>
    </submittedName>
</protein>
<dbReference type="PANTHER" id="PTHR37305">
    <property type="entry name" value="INTEGRAL MEMBRANE PROTEIN-RELATED"/>
    <property type="match status" value="1"/>
</dbReference>
<evidence type="ECO:0000256" key="2">
    <source>
        <dbReference type="SAM" id="Phobius"/>
    </source>
</evidence>
<feature type="transmembrane region" description="Helical" evidence="2">
    <location>
        <begin position="197"/>
        <end position="218"/>
    </location>
</feature>
<dbReference type="OrthoDB" id="3217553at2"/>
<feature type="transmembrane region" description="Helical" evidence="2">
    <location>
        <begin position="276"/>
        <end position="296"/>
    </location>
</feature>
<accession>A0A6P2C403</accession>
<keyword evidence="2" id="KW-0812">Transmembrane</keyword>
<dbReference type="Proteomes" id="UP000460272">
    <property type="component" value="Unassembled WGS sequence"/>
</dbReference>
<keyword evidence="4" id="KW-1185">Reference proteome</keyword>
<feature type="region of interest" description="Disordered" evidence="1">
    <location>
        <begin position="1"/>
        <end position="21"/>
    </location>
</feature>
<evidence type="ECO:0000256" key="1">
    <source>
        <dbReference type="SAM" id="MobiDB-lite"/>
    </source>
</evidence>
<reference evidence="3 4" key="1">
    <citation type="submission" date="2018-11" db="EMBL/GenBank/DDBJ databases">
        <title>Trebonia kvetii gen.nov., sp.nov., a novel acidophilic actinobacterium, and proposal of the new actinobacterial family Treboniaceae fam. nov.</title>
        <authorList>
            <person name="Rapoport D."/>
            <person name="Sagova-Mareckova M."/>
            <person name="Sedlacek I."/>
            <person name="Provaznik J."/>
            <person name="Kralova S."/>
            <person name="Pavlinic D."/>
            <person name="Benes V."/>
            <person name="Kopecky J."/>
        </authorList>
    </citation>
    <scope>NUCLEOTIDE SEQUENCE [LARGE SCALE GENOMIC DNA]</scope>
    <source>
        <strain evidence="3 4">15Tr583</strain>
    </source>
</reference>
<gene>
    <name evidence="3" type="ORF">EAS64_01505</name>
</gene>